<reference evidence="1 2" key="1">
    <citation type="submission" date="2014-10" db="EMBL/GenBank/DDBJ databases">
        <title>Pan-genome analysis of Brazilian lineage A amoebal mimiviruses.</title>
        <authorList>
            <person name="Assis F.L."/>
            <person name="Abrahao J.S."/>
            <person name="Kroon E.G."/>
            <person name="Dornas F.P."/>
            <person name="Andrade K.R."/>
            <person name="Borato P.V.M."/>
            <person name="Pilotto M.R."/>
            <person name="Benamar S."/>
            <person name="LaScola B."/>
            <person name="Colson P."/>
        </authorList>
    </citation>
    <scope>NUCLEOTIDE SEQUENCE [LARGE SCALE GENOMIC DNA]</scope>
    <source>
        <strain evidence="1 2">Kroon</strain>
    </source>
</reference>
<name>A0A0G2Y5Q2_9VIRU</name>
<accession>A0A0G2Y5Q2</accession>
<keyword evidence="2" id="KW-1185">Reference proteome</keyword>
<proteinExistence type="predicted"/>
<organism evidence="1 2">
    <name type="scientific">Acanthamoeba polyphaga mimivirus Kroon</name>
    <dbReference type="NCBI Taxonomy" id="3069720"/>
    <lineage>
        <taxon>Viruses</taxon>
        <taxon>Varidnaviria</taxon>
        <taxon>Bamfordvirae</taxon>
        <taxon>Nucleocytoviricota</taxon>
        <taxon>Megaviricetes</taxon>
        <taxon>Imitervirales</taxon>
        <taxon>Mimiviridae</taxon>
        <taxon>Megamimivirinae</taxon>
        <taxon>Mimivirus</taxon>
        <taxon>Mimivirus lagoaense</taxon>
    </lineage>
</organism>
<dbReference type="KEGG" id="vg:80513707"/>
<protein>
    <submittedName>
        <fullName evidence="1">Uncharacterized protein</fullName>
    </submittedName>
</protein>
<sequence>MGDFVFCYGSHNRKILSKYIKSTKNNHKFYFDKEQYINIKIETISNQKYIVVNFNDSLDFLNFIVDKKIYCNFTNDKHYCESLEFHYNYLNYIAQHKHLDIIKVFYKKFVPLIKFGQDLKSLRFCILQDIDPEVVKHIFKYGCLEDTTDFIDNEFRKIPDITIEFMNEIISIYKHKLTKLFATDKIDVCIYNIQISLFQFLIPALKKDDVDLFNFIIEEMCNLTSEIDKTKLNKKQLQYLKIIDIDIDFSIPDINIFIDFYMLCDFDDCSPEDEMYFCPKIFRQLIFGLDNLDSLDGRILFDILEYNVVEYMNVVCDFIGNTNPKLINKMLPEAKSTEMAQLLIDCGADYEKLYESNNFSKCNLCVKKFIKELIKETDDS</sequence>
<evidence type="ECO:0000313" key="1">
    <source>
        <dbReference type="EMBL" id="AKI79909.1"/>
    </source>
</evidence>
<dbReference type="Proteomes" id="UP000240461">
    <property type="component" value="Segment"/>
</dbReference>
<evidence type="ECO:0000313" key="2">
    <source>
        <dbReference type="Proteomes" id="UP000240461"/>
    </source>
</evidence>
<dbReference type="EMBL" id="KM982402">
    <property type="protein sequence ID" value="AKI79909.1"/>
    <property type="molecule type" value="Genomic_DNA"/>
</dbReference>